<keyword evidence="4" id="KW-0547">Nucleotide-binding</keyword>
<reference evidence="7" key="2">
    <citation type="submission" date="2020-09" db="EMBL/GenBank/DDBJ databases">
        <authorList>
            <person name="Sun Q."/>
            <person name="Zhou Y."/>
        </authorList>
    </citation>
    <scope>NUCLEOTIDE SEQUENCE</scope>
    <source>
        <strain evidence="7">CGMCC 1.15725</strain>
    </source>
</reference>
<evidence type="ECO:0000256" key="4">
    <source>
        <dbReference type="ARBA" id="ARBA00022741"/>
    </source>
</evidence>
<dbReference type="GO" id="GO:0015833">
    <property type="term" value="P:peptide transport"/>
    <property type="evidence" value="ECO:0007669"/>
    <property type="project" value="InterPro"/>
</dbReference>
<keyword evidence="3" id="KW-0813">Transport</keyword>
<feature type="domain" description="ABC transporter" evidence="6">
    <location>
        <begin position="274"/>
        <end position="513"/>
    </location>
</feature>
<dbReference type="GO" id="GO:0005886">
    <property type="term" value="C:plasma membrane"/>
    <property type="evidence" value="ECO:0007669"/>
    <property type="project" value="UniProtKB-SubCell"/>
</dbReference>
<dbReference type="InterPro" id="IPR050319">
    <property type="entry name" value="ABC_transp_ATP-bind"/>
</dbReference>
<accession>A0A8J2Z011</accession>
<dbReference type="Pfam" id="PF08352">
    <property type="entry name" value="oligo_HPY"/>
    <property type="match status" value="1"/>
</dbReference>
<protein>
    <submittedName>
        <fullName evidence="7">ABC transporter ATP-binding protein</fullName>
    </submittedName>
</protein>
<feature type="domain" description="ABC transporter" evidence="6">
    <location>
        <begin position="7"/>
        <end position="257"/>
    </location>
</feature>
<dbReference type="SMART" id="SM00382">
    <property type="entry name" value="AAA"/>
    <property type="match status" value="2"/>
</dbReference>
<dbReference type="GO" id="GO:0016887">
    <property type="term" value="F:ATP hydrolysis activity"/>
    <property type="evidence" value="ECO:0007669"/>
    <property type="project" value="InterPro"/>
</dbReference>
<dbReference type="InterPro" id="IPR003439">
    <property type="entry name" value="ABC_transporter-like_ATP-bd"/>
</dbReference>
<evidence type="ECO:0000256" key="5">
    <source>
        <dbReference type="ARBA" id="ARBA00022840"/>
    </source>
</evidence>
<evidence type="ECO:0000256" key="3">
    <source>
        <dbReference type="ARBA" id="ARBA00022448"/>
    </source>
</evidence>
<dbReference type="EMBL" id="BMJQ01000019">
    <property type="protein sequence ID" value="GGF42981.1"/>
    <property type="molecule type" value="Genomic_DNA"/>
</dbReference>
<name>A0A8J2Z011_9PROT</name>
<dbReference type="InterPro" id="IPR027417">
    <property type="entry name" value="P-loop_NTPase"/>
</dbReference>
<dbReference type="Proteomes" id="UP000646365">
    <property type="component" value="Unassembled WGS sequence"/>
</dbReference>
<dbReference type="PROSITE" id="PS00211">
    <property type="entry name" value="ABC_TRANSPORTER_1"/>
    <property type="match status" value="2"/>
</dbReference>
<comment type="caution">
    <text evidence="7">The sequence shown here is derived from an EMBL/GenBank/DDBJ whole genome shotgun (WGS) entry which is preliminary data.</text>
</comment>
<reference evidence="7" key="1">
    <citation type="journal article" date="2014" name="Int. J. Syst. Evol. Microbiol.">
        <title>Complete genome sequence of Corynebacterium casei LMG S-19264T (=DSM 44701T), isolated from a smear-ripened cheese.</title>
        <authorList>
            <consortium name="US DOE Joint Genome Institute (JGI-PGF)"/>
            <person name="Walter F."/>
            <person name="Albersmeier A."/>
            <person name="Kalinowski J."/>
            <person name="Ruckert C."/>
        </authorList>
    </citation>
    <scope>NUCLEOTIDE SEQUENCE</scope>
    <source>
        <strain evidence="7">CGMCC 1.15725</strain>
    </source>
</reference>
<evidence type="ECO:0000256" key="2">
    <source>
        <dbReference type="ARBA" id="ARBA00005417"/>
    </source>
</evidence>
<dbReference type="PANTHER" id="PTHR43776:SF7">
    <property type="entry name" value="D,D-DIPEPTIDE TRANSPORT ATP-BINDING PROTEIN DDPF-RELATED"/>
    <property type="match status" value="1"/>
</dbReference>
<keyword evidence="8" id="KW-1185">Reference proteome</keyword>
<dbReference type="InterPro" id="IPR013563">
    <property type="entry name" value="Oligopep_ABC_C"/>
</dbReference>
<comment type="similarity">
    <text evidence="2">Belongs to the ABC transporter superfamily.</text>
</comment>
<organism evidence="7 8">
    <name type="scientific">Aliidongia dinghuensis</name>
    <dbReference type="NCBI Taxonomy" id="1867774"/>
    <lineage>
        <taxon>Bacteria</taxon>
        <taxon>Pseudomonadati</taxon>
        <taxon>Pseudomonadota</taxon>
        <taxon>Alphaproteobacteria</taxon>
        <taxon>Rhodospirillales</taxon>
        <taxon>Dongiaceae</taxon>
        <taxon>Aliidongia</taxon>
    </lineage>
</organism>
<dbReference type="PROSITE" id="PS50893">
    <property type="entry name" value="ABC_TRANSPORTER_2"/>
    <property type="match status" value="2"/>
</dbReference>
<dbReference type="Pfam" id="PF00005">
    <property type="entry name" value="ABC_tran"/>
    <property type="match status" value="2"/>
</dbReference>
<evidence type="ECO:0000259" key="6">
    <source>
        <dbReference type="PROSITE" id="PS50893"/>
    </source>
</evidence>
<dbReference type="CDD" id="cd03257">
    <property type="entry name" value="ABC_NikE_OppD_transporters"/>
    <property type="match status" value="2"/>
</dbReference>
<evidence type="ECO:0000313" key="7">
    <source>
        <dbReference type="EMBL" id="GGF42981.1"/>
    </source>
</evidence>
<dbReference type="FunFam" id="3.40.50.300:FF:002585">
    <property type="entry name" value="Glutathione import ATP-binding protein GsiA"/>
    <property type="match status" value="1"/>
</dbReference>
<keyword evidence="5 7" id="KW-0067">ATP-binding</keyword>
<dbReference type="SUPFAM" id="SSF52540">
    <property type="entry name" value="P-loop containing nucleoside triphosphate hydrolases"/>
    <property type="match status" value="2"/>
</dbReference>
<proteinExistence type="inferred from homology"/>
<dbReference type="Gene3D" id="3.40.50.300">
    <property type="entry name" value="P-loop containing nucleotide triphosphate hydrolases"/>
    <property type="match status" value="2"/>
</dbReference>
<dbReference type="InterPro" id="IPR017871">
    <property type="entry name" value="ABC_transporter-like_CS"/>
</dbReference>
<gene>
    <name evidence="7" type="ORF">GCM10011611_56740</name>
</gene>
<dbReference type="GO" id="GO:0005524">
    <property type="term" value="F:ATP binding"/>
    <property type="evidence" value="ECO:0007669"/>
    <property type="project" value="UniProtKB-KW"/>
</dbReference>
<dbReference type="AlphaFoldDB" id="A0A8J2Z011"/>
<dbReference type="GO" id="GO:0055085">
    <property type="term" value="P:transmembrane transport"/>
    <property type="evidence" value="ECO:0007669"/>
    <property type="project" value="UniProtKB-ARBA"/>
</dbReference>
<dbReference type="InterPro" id="IPR003593">
    <property type="entry name" value="AAA+_ATPase"/>
</dbReference>
<comment type="subcellular location">
    <subcellularLocation>
        <location evidence="1">Cell inner membrane</location>
        <topology evidence="1">Peripheral membrane protein</topology>
    </subcellularLocation>
</comment>
<dbReference type="PANTHER" id="PTHR43776">
    <property type="entry name" value="TRANSPORT ATP-BINDING PROTEIN"/>
    <property type="match status" value="1"/>
</dbReference>
<sequence length="548" mass="59342">MRRDALLEVRGLRVAAGAAAGSAPILHGVDLTVGRGEVLGVIGESGAGKSTIGLAALGLLRPGCRVLGGSVRFDGISLFEAPSRTVRKLRGGRIAYVAQSAFASFNPAQRLLAQTIESSVVHGLMTREQATAKAKELYAQLQLPDPDSFGERFPHQVSGGQLQRAMIAMAIMSDPDLIVFDEPTTALDVTTQIEVLRSIKALVESRNLSAIYVTHDLALVTQIAHRILVLRRGRVVESAETRQMLACPRDDYTRSLWAVREFAKMPAEASTPIIELSGVSAAYHSLRVLHDVDLSVPRRHTVALIGESGSGKSTIAKVITGILPPIGGSVRFEGQRLAPDLRGRSLEQLRRIQLVHQNPDSALNPRRTIEQTLARPLAVFQKVSGSVLRQRVVDLLQMVGLPRDYLHRRPGELSGGEKQRIAIARALAAKPDVIVCDEVTSALDQLVQRDILDLLSELQRQLGVTYIFITHDLATVRAVADDVVVLRNGRVVVAGEKGKVLSPPYEPYTGLLISSVPEIDPDWLDRTFGKGRGAPPHALSMHPNSAVV</sequence>
<evidence type="ECO:0000313" key="8">
    <source>
        <dbReference type="Proteomes" id="UP000646365"/>
    </source>
</evidence>
<evidence type="ECO:0000256" key="1">
    <source>
        <dbReference type="ARBA" id="ARBA00004417"/>
    </source>
</evidence>